<evidence type="ECO:0008006" key="4">
    <source>
        <dbReference type="Google" id="ProtNLM"/>
    </source>
</evidence>
<keyword evidence="1" id="KW-0812">Transmembrane</keyword>
<name>A0A3N4Z983_9MICO</name>
<dbReference type="AlphaFoldDB" id="A0A3N4Z983"/>
<dbReference type="EMBL" id="RKRA01000001">
    <property type="protein sequence ID" value="RPF28693.1"/>
    <property type="molecule type" value="Genomic_DNA"/>
</dbReference>
<protein>
    <recommendedName>
        <fullName evidence="4">Integral membrane protein</fullName>
    </recommendedName>
</protein>
<dbReference type="OrthoDB" id="5197832at2"/>
<dbReference type="RefSeq" id="WP_123919091.1">
    <property type="nucleotide sequence ID" value="NZ_RKRA01000001.1"/>
</dbReference>
<gene>
    <name evidence="2" type="ORF">EDD32_3232</name>
</gene>
<feature type="transmembrane region" description="Helical" evidence="1">
    <location>
        <begin position="67"/>
        <end position="87"/>
    </location>
</feature>
<sequence length="117" mass="12196">MLTTVVLAAALAGALALWAAWFALRDRPVVLRQLVAGGAVEVALLAQIVVGIAAAAGGRSPADPWTFWGYVVTAVVLLPVAAVWAMADRTRTSSVVLLVACVAIMAMQARVWQVWAG</sequence>
<accession>A0A3N4Z983</accession>
<reference evidence="2 3" key="1">
    <citation type="submission" date="2018-11" db="EMBL/GenBank/DDBJ databases">
        <title>Sequencing the genomes of 1000 actinobacteria strains.</title>
        <authorList>
            <person name="Klenk H.-P."/>
        </authorList>
    </citation>
    <scope>NUCLEOTIDE SEQUENCE [LARGE SCALE GENOMIC DNA]</scope>
    <source>
        <strain evidence="2 3">DSM 14418</strain>
    </source>
</reference>
<keyword evidence="1" id="KW-0472">Membrane</keyword>
<feature type="transmembrane region" description="Helical" evidence="1">
    <location>
        <begin position="36"/>
        <end position="55"/>
    </location>
</feature>
<comment type="caution">
    <text evidence="2">The sequence shown here is derived from an EMBL/GenBank/DDBJ whole genome shotgun (WGS) entry which is preliminary data.</text>
</comment>
<evidence type="ECO:0000313" key="3">
    <source>
        <dbReference type="Proteomes" id="UP000280726"/>
    </source>
</evidence>
<dbReference type="Proteomes" id="UP000280726">
    <property type="component" value="Unassembled WGS sequence"/>
</dbReference>
<feature type="transmembrane region" description="Helical" evidence="1">
    <location>
        <begin position="94"/>
        <end position="115"/>
    </location>
</feature>
<proteinExistence type="predicted"/>
<evidence type="ECO:0000256" key="1">
    <source>
        <dbReference type="SAM" id="Phobius"/>
    </source>
</evidence>
<feature type="transmembrane region" description="Helical" evidence="1">
    <location>
        <begin position="6"/>
        <end position="24"/>
    </location>
</feature>
<keyword evidence="1" id="KW-1133">Transmembrane helix</keyword>
<evidence type="ECO:0000313" key="2">
    <source>
        <dbReference type="EMBL" id="RPF28693.1"/>
    </source>
</evidence>
<keyword evidence="3" id="KW-1185">Reference proteome</keyword>
<organism evidence="2 3">
    <name type="scientific">Georgenia muralis</name>
    <dbReference type="NCBI Taxonomy" id="154117"/>
    <lineage>
        <taxon>Bacteria</taxon>
        <taxon>Bacillati</taxon>
        <taxon>Actinomycetota</taxon>
        <taxon>Actinomycetes</taxon>
        <taxon>Micrococcales</taxon>
        <taxon>Bogoriellaceae</taxon>
        <taxon>Georgenia</taxon>
    </lineage>
</organism>